<accession>A0AAE3KNT7</accession>
<evidence type="ECO:0000313" key="2">
    <source>
        <dbReference type="Proteomes" id="UP001204953"/>
    </source>
</evidence>
<dbReference type="NCBIfam" id="TIGR02452">
    <property type="entry name" value="TIGR02452 family protein"/>
    <property type="match status" value="1"/>
</dbReference>
<sequence length="107" mass="11969">MTSPAPNAGEVWRNQPKDMDKIPEVLYSRGSKLLSLALYQGCDALVLGAWGCGVFRNQPSMVAQMFADLLLPSGEFCGKFEMVLFSVLDWTKGTRILTEFQTRFSKE</sequence>
<organism evidence="1 2">
    <name type="scientific">Limnofasciculus baicalensis BBK-W-15</name>
    <dbReference type="NCBI Taxonomy" id="2699891"/>
    <lineage>
        <taxon>Bacteria</taxon>
        <taxon>Bacillati</taxon>
        <taxon>Cyanobacteriota</taxon>
        <taxon>Cyanophyceae</taxon>
        <taxon>Coleofasciculales</taxon>
        <taxon>Coleofasciculaceae</taxon>
        <taxon>Limnofasciculus</taxon>
        <taxon>Limnofasciculus baicalensis</taxon>
    </lineage>
</organism>
<reference evidence="1" key="1">
    <citation type="submission" date="2022-06" db="EMBL/GenBank/DDBJ databases">
        <title>New cyanobacteria of genus Symplocastrum in benthos of Lake Baikal.</title>
        <authorList>
            <person name="Sorokovikova E."/>
            <person name="Tikhonova I."/>
            <person name="Krasnopeev A."/>
            <person name="Evseev P."/>
            <person name="Gladkikh A."/>
            <person name="Belykh O."/>
        </authorList>
    </citation>
    <scope>NUCLEOTIDE SEQUENCE</scope>
    <source>
        <strain evidence="1">BBK-W-15</strain>
    </source>
</reference>
<dbReference type="EMBL" id="JAMZMM010000087">
    <property type="protein sequence ID" value="MCP2728998.1"/>
    <property type="molecule type" value="Genomic_DNA"/>
</dbReference>
<dbReference type="SUPFAM" id="SSF52949">
    <property type="entry name" value="Macro domain-like"/>
    <property type="match status" value="1"/>
</dbReference>
<dbReference type="RefSeq" id="WP_254011799.1">
    <property type="nucleotide sequence ID" value="NZ_JAMZMM010000087.1"/>
</dbReference>
<dbReference type="InterPro" id="IPR012664">
    <property type="entry name" value="CHP02452"/>
</dbReference>
<dbReference type="PANTHER" id="PTHR35596">
    <property type="entry name" value="DUF2263 DOMAIN-CONTAINING PROTEIN"/>
    <property type="match status" value="1"/>
</dbReference>
<dbReference type="Gene3D" id="3.40.220.10">
    <property type="entry name" value="Leucine Aminopeptidase, subunit E, domain 1"/>
    <property type="match status" value="1"/>
</dbReference>
<gene>
    <name evidence="1" type="ORF">NJ959_11075</name>
</gene>
<name>A0AAE3KNT7_9CYAN</name>
<dbReference type="PANTHER" id="PTHR35596:SF1">
    <property type="entry name" value="MICROBIAL-TYPE PARG CATALYTIC DOMAIN-CONTAINING PROTEIN"/>
    <property type="match status" value="1"/>
</dbReference>
<evidence type="ECO:0000313" key="1">
    <source>
        <dbReference type="EMBL" id="MCP2728998.1"/>
    </source>
</evidence>
<dbReference type="Proteomes" id="UP001204953">
    <property type="component" value="Unassembled WGS sequence"/>
</dbReference>
<proteinExistence type="predicted"/>
<keyword evidence="2" id="KW-1185">Reference proteome</keyword>
<comment type="caution">
    <text evidence="1">The sequence shown here is derived from an EMBL/GenBank/DDBJ whole genome shotgun (WGS) entry which is preliminary data.</text>
</comment>
<protein>
    <submittedName>
        <fullName evidence="1">TIGR02452 family protein</fullName>
    </submittedName>
</protein>
<dbReference type="AlphaFoldDB" id="A0AAE3KNT7"/>
<dbReference type="InterPro" id="IPR043472">
    <property type="entry name" value="Macro_dom-like"/>
</dbReference>